<dbReference type="Pfam" id="PF16017">
    <property type="entry name" value="BTB_3"/>
    <property type="match status" value="1"/>
</dbReference>
<accession>A0ABQ9FC07</accession>
<dbReference type="Gene3D" id="3.30.710.10">
    <property type="entry name" value="Potassium Channel Kv1.1, Chain A"/>
    <property type="match status" value="1"/>
</dbReference>
<comment type="subcellular location">
    <subcellularLocation>
        <location evidence="1">Cytoplasm</location>
    </subcellularLocation>
</comment>
<evidence type="ECO:0000313" key="6">
    <source>
        <dbReference type="Proteomes" id="UP001217089"/>
    </source>
</evidence>
<feature type="compositionally biased region" description="Low complexity" evidence="3">
    <location>
        <begin position="370"/>
        <end position="381"/>
    </location>
</feature>
<comment type="caution">
    <text evidence="5">The sequence shown here is derived from an EMBL/GenBank/DDBJ whole genome shotgun (WGS) entry which is preliminary data.</text>
</comment>
<dbReference type="InterPro" id="IPR011333">
    <property type="entry name" value="SKP1/BTB/POZ_sf"/>
</dbReference>
<feature type="region of interest" description="Disordered" evidence="3">
    <location>
        <begin position="1"/>
        <end position="31"/>
    </location>
</feature>
<gene>
    <name evidence="5" type="ORF">KUTeg_007020</name>
</gene>
<keyword evidence="6" id="KW-1185">Reference proteome</keyword>
<feature type="region of interest" description="Disordered" evidence="3">
    <location>
        <begin position="364"/>
        <end position="408"/>
    </location>
</feature>
<dbReference type="InterPro" id="IPR039885">
    <property type="entry name" value="BTBD10/KCTD20_BTB/POZ"/>
</dbReference>
<evidence type="ECO:0000313" key="5">
    <source>
        <dbReference type="EMBL" id="KAJ8314870.1"/>
    </source>
</evidence>
<dbReference type="EMBL" id="JARBDR010000337">
    <property type="protein sequence ID" value="KAJ8314870.1"/>
    <property type="molecule type" value="Genomic_DNA"/>
</dbReference>
<proteinExistence type="predicted"/>
<feature type="region of interest" description="Disordered" evidence="3">
    <location>
        <begin position="62"/>
        <end position="84"/>
    </location>
</feature>
<evidence type="ECO:0000256" key="2">
    <source>
        <dbReference type="ARBA" id="ARBA00022490"/>
    </source>
</evidence>
<protein>
    <recommendedName>
        <fullName evidence="4">BTB domain-containing protein</fullName>
    </recommendedName>
</protein>
<dbReference type="InterPro" id="IPR000210">
    <property type="entry name" value="BTB/POZ_dom"/>
</dbReference>
<dbReference type="PANTHER" id="PTHR21637:SF0">
    <property type="entry name" value="AT10158P"/>
    <property type="match status" value="1"/>
</dbReference>
<evidence type="ECO:0000256" key="1">
    <source>
        <dbReference type="ARBA" id="ARBA00004496"/>
    </source>
</evidence>
<dbReference type="SUPFAM" id="SSF54695">
    <property type="entry name" value="POZ domain"/>
    <property type="match status" value="1"/>
</dbReference>
<keyword evidence="2" id="KW-0963">Cytoplasm</keyword>
<organism evidence="5 6">
    <name type="scientific">Tegillarca granosa</name>
    <name type="common">Malaysian cockle</name>
    <name type="synonym">Anadara granosa</name>
    <dbReference type="NCBI Taxonomy" id="220873"/>
    <lineage>
        <taxon>Eukaryota</taxon>
        <taxon>Metazoa</taxon>
        <taxon>Spiralia</taxon>
        <taxon>Lophotrochozoa</taxon>
        <taxon>Mollusca</taxon>
        <taxon>Bivalvia</taxon>
        <taxon>Autobranchia</taxon>
        <taxon>Pteriomorphia</taxon>
        <taxon>Arcoida</taxon>
        <taxon>Arcoidea</taxon>
        <taxon>Arcidae</taxon>
        <taxon>Tegillarca</taxon>
    </lineage>
</organism>
<dbReference type="Proteomes" id="UP001217089">
    <property type="component" value="Unassembled WGS sequence"/>
</dbReference>
<reference evidence="5 6" key="1">
    <citation type="submission" date="2022-12" db="EMBL/GenBank/DDBJ databases">
        <title>Chromosome-level genome of Tegillarca granosa.</title>
        <authorList>
            <person name="Kim J."/>
        </authorList>
    </citation>
    <scope>NUCLEOTIDE SEQUENCE [LARGE SCALE GENOMIC DNA]</scope>
    <source>
        <strain evidence="5">Teg-2019</strain>
        <tissue evidence="5">Adductor muscle</tissue>
    </source>
</reference>
<evidence type="ECO:0000256" key="3">
    <source>
        <dbReference type="SAM" id="MobiDB-lite"/>
    </source>
</evidence>
<dbReference type="PANTHER" id="PTHR21637">
    <property type="entry name" value="BTB/POZ DOMAIN-CONTAINING PROTEIN 10-RELATED"/>
    <property type="match status" value="1"/>
</dbReference>
<feature type="domain" description="BTB" evidence="4">
    <location>
        <begin position="137"/>
        <end position="242"/>
    </location>
</feature>
<evidence type="ECO:0000259" key="4">
    <source>
        <dbReference type="SMART" id="SM00225"/>
    </source>
</evidence>
<feature type="compositionally biased region" description="Basic residues" evidence="3">
    <location>
        <begin position="1"/>
        <end position="12"/>
    </location>
</feature>
<dbReference type="CDD" id="cd18318">
    <property type="entry name" value="BTB_POZ_KCTD20-like"/>
    <property type="match status" value="1"/>
</dbReference>
<name>A0ABQ9FC07_TEGGR</name>
<dbReference type="SMART" id="SM00225">
    <property type="entry name" value="BTB"/>
    <property type="match status" value="1"/>
</dbReference>
<dbReference type="InterPro" id="IPR039886">
    <property type="entry name" value="BTBD10/KCTD20"/>
</dbReference>
<sequence length="408" mass="46094">MAYRRHRHHKNRSHYDTNSSDTDYYSETEDSGKKTCIKRTSSLSAPKSKPCLVNRVRTLSLETTSSNDEGELTGRSSPSSSPPVIRRVKCKLQTLTVRQKHVYTRQESINTQMETGDCLGATAAAVPISNNSPRLGERITLVVDETRFIVNPDLFRSRPDTMLGRMFTSSLENNFTRPNERGEFEVADGISATVFRSILEYYKTGVVRCPPSVTIQELREACDYLLIPFEAGTIKCQNLRGLLHELSNEGARQQFDAYLEDLLLPQMVQCAQNGDRECHIVVLTDDDVVDWDEEYPPQMGEEYSHSYPTYKEKVRKRPGGRPEVIYNYVQRPFIRLSWEKEEARSRHVDFQCVKSKSITNLAAAAADTPQDQGLVQQGQDGTINVVPPQPSPSEPYPGVQLPPEGDND</sequence>